<keyword evidence="1" id="KW-0812">Transmembrane</keyword>
<feature type="transmembrane region" description="Helical" evidence="1">
    <location>
        <begin position="94"/>
        <end position="114"/>
    </location>
</feature>
<comment type="caution">
    <text evidence="3">The sequence shown here is derived from an EMBL/GenBank/DDBJ whole genome shotgun (WGS) entry which is preliminary data.</text>
</comment>
<evidence type="ECO:0000313" key="3">
    <source>
        <dbReference type="EMBL" id="RLV47623.1"/>
    </source>
</evidence>
<evidence type="ECO:0000259" key="2">
    <source>
        <dbReference type="Pfam" id="PF04892"/>
    </source>
</evidence>
<feature type="transmembrane region" description="Helical" evidence="1">
    <location>
        <begin position="126"/>
        <end position="143"/>
    </location>
</feature>
<dbReference type="AlphaFoldDB" id="A0A3L8NYI4"/>
<dbReference type="PANTHER" id="PTHR36834:SF1">
    <property type="entry name" value="INTEGRAL MEMBRANE PROTEIN"/>
    <property type="match status" value="1"/>
</dbReference>
<dbReference type="InterPro" id="IPR053150">
    <property type="entry name" value="Teicoplanin_resist-assoc"/>
</dbReference>
<reference evidence="3 4" key="1">
    <citation type="submission" date="2018-10" db="EMBL/GenBank/DDBJ databases">
        <title>Marmoricola sp. 4Q3S-7 whole genome shotgun sequence.</title>
        <authorList>
            <person name="Li F."/>
        </authorList>
    </citation>
    <scope>NUCLEOTIDE SEQUENCE [LARGE SCALE GENOMIC DNA]</scope>
    <source>
        <strain evidence="3 4">4Q3S-7</strain>
    </source>
</reference>
<dbReference type="Pfam" id="PF04892">
    <property type="entry name" value="VanZ"/>
    <property type="match status" value="1"/>
</dbReference>
<feature type="transmembrane region" description="Helical" evidence="1">
    <location>
        <begin position="69"/>
        <end position="89"/>
    </location>
</feature>
<feature type="domain" description="VanZ-like" evidence="2">
    <location>
        <begin position="60"/>
        <end position="140"/>
    </location>
</feature>
<name>A0A3L8NYI4_9ACTN</name>
<sequence>MKGPGRPPVRAAADPLLRRVAWAIAALYAVGLALLVFSPIGGALNELTVRLYVLWVYRLHGNPAVTPDWFGAGLNVVLFVPLGVLVVLLVRWPWWAATLLAVWVSAGIELVQVIPVLHRVASLEDVITNTTGGFAGALIGIRLRDSVRARDIG</sequence>
<accession>A0A3L8NYI4</accession>
<keyword evidence="1" id="KW-1133">Transmembrane helix</keyword>
<dbReference type="Proteomes" id="UP000281708">
    <property type="component" value="Unassembled WGS sequence"/>
</dbReference>
<proteinExistence type="predicted"/>
<gene>
    <name evidence="3" type="ORF">D9V37_15785</name>
</gene>
<keyword evidence="1" id="KW-0472">Membrane</keyword>
<dbReference type="EMBL" id="RDBE01000010">
    <property type="protein sequence ID" value="RLV47623.1"/>
    <property type="molecule type" value="Genomic_DNA"/>
</dbReference>
<evidence type="ECO:0000313" key="4">
    <source>
        <dbReference type="Proteomes" id="UP000281708"/>
    </source>
</evidence>
<organism evidence="3 4">
    <name type="scientific">Nocardioides mangrovicus</name>
    <dbReference type="NCBI Taxonomy" id="2478913"/>
    <lineage>
        <taxon>Bacteria</taxon>
        <taxon>Bacillati</taxon>
        <taxon>Actinomycetota</taxon>
        <taxon>Actinomycetes</taxon>
        <taxon>Propionibacteriales</taxon>
        <taxon>Nocardioidaceae</taxon>
        <taxon>Nocardioides</taxon>
    </lineage>
</organism>
<evidence type="ECO:0000256" key="1">
    <source>
        <dbReference type="SAM" id="Phobius"/>
    </source>
</evidence>
<feature type="transmembrane region" description="Helical" evidence="1">
    <location>
        <begin position="20"/>
        <end position="44"/>
    </location>
</feature>
<dbReference type="InterPro" id="IPR006976">
    <property type="entry name" value="VanZ-like"/>
</dbReference>
<keyword evidence="4" id="KW-1185">Reference proteome</keyword>
<dbReference type="PANTHER" id="PTHR36834">
    <property type="entry name" value="MEMBRANE PROTEIN-RELATED"/>
    <property type="match status" value="1"/>
</dbReference>
<protein>
    <submittedName>
        <fullName evidence="3">VanZ family protein</fullName>
    </submittedName>
</protein>